<sequence length="58" mass="6389">MNNQDEIKVNGKSYKAVSFPAGDGCNACDLSDECFNPKVLCMSTEREDGRGVIFVEKQ</sequence>
<name>A0A9E7NKU7_9CAUD</name>
<evidence type="ECO:0000313" key="1">
    <source>
        <dbReference type="EMBL" id="UTQ78238.1"/>
    </source>
</evidence>
<evidence type="ECO:0000313" key="2">
    <source>
        <dbReference type="Proteomes" id="UP001060037"/>
    </source>
</evidence>
<reference evidence="1" key="1">
    <citation type="submission" date="2022-05" db="EMBL/GenBank/DDBJ databases">
        <authorList>
            <person name="Tikunov A."/>
            <person name="Kozlova Y."/>
            <person name="Morozova V."/>
            <person name="Jdeed G."/>
            <person name="Bardasheva A."/>
            <person name="Tikunova N."/>
        </authorList>
    </citation>
    <scope>NUCLEOTIDE SEQUENCE</scope>
</reference>
<proteinExistence type="predicted"/>
<keyword evidence="2" id="KW-1185">Reference proteome</keyword>
<organism evidence="1 2">
    <name type="scientific">Aeromonas phage Aer_P220</name>
    <dbReference type="NCBI Taxonomy" id="2951227"/>
    <lineage>
        <taxon>Viruses</taxon>
        <taxon>Duplodnaviria</taxon>
        <taxon>Heunggongvirae</taxon>
        <taxon>Uroviricota</taxon>
        <taxon>Caudoviricetes</taxon>
        <taxon>Autographivirales</taxon>
        <taxon>Autographivirales incertae sedis</taxon>
        <taxon>Yinyavirus</taxon>
        <taxon>Yinyavirus AerP220</taxon>
    </lineage>
</organism>
<protein>
    <submittedName>
        <fullName evidence="1">Uncharacterized protein</fullName>
    </submittedName>
</protein>
<accession>A0A9E7NKU7</accession>
<dbReference type="Proteomes" id="UP001060037">
    <property type="component" value="Segment"/>
</dbReference>
<dbReference type="EMBL" id="ON624112">
    <property type="protein sequence ID" value="UTQ78238.1"/>
    <property type="molecule type" value="Genomic_DNA"/>
</dbReference>